<name>A0ABU5VRY6_9BACT</name>
<feature type="transmembrane region" description="Helical" evidence="1">
    <location>
        <begin position="40"/>
        <end position="61"/>
    </location>
</feature>
<dbReference type="RefSeq" id="WP_323574273.1">
    <property type="nucleotide sequence ID" value="NZ_JAYGJQ010000001.1"/>
</dbReference>
<sequence length="65" mass="7420">MKNKKWLQIMGLAMSLPSTIFVAVWGAMHLAKIGVLTQTQAVLLFLFIIGGLLFLMVYYAYRRKN</sequence>
<keyword evidence="1" id="KW-1133">Transmembrane helix</keyword>
<keyword evidence="1" id="KW-0472">Membrane</keyword>
<keyword evidence="3" id="KW-1185">Reference proteome</keyword>
<reference evidence="2 3" key="1">
    <citation type="submission" date="2023-11" db="EMBL/GenBank/DDBJ databases">
        <title>A Novel Polar Bacteriovorax (B. antarcticus) Isolated from the Biocrust in Antarctica.</title>
        <authorList>
            <person name="Mun W."/>
            <person name="Choi S.Y."/>
            <person name="Mitchell R.J."/>
        </authorList>
    </citation>
    <scope>NUCLEOTIDE SEQUENCE [LARGE SCALE GENOMIC DNA]</scope>
    <source>
        <strain evidence="2 3">PP10</strain>
    </source>
</reference>
<feature type="transmembrane region" description="Helical" evidence="1">
    <location>
        <begin position="7"/>
        <end position="28"/>
    </location>
</feature>
<organism evidence="2 3">
    <name type="scientific">Bacteriovorax antarcticus</name>
    <dbReference type="NCBI Taxonomy" id="3088717"/>
    <lineage>
        <taxon>Bacteria</taxon>
        <taxon>Pseudomonadati</taxon>
        <taxon>Bdellovibrionota</taxon>
        <taxon>Bacteriovoracia</taxon>
        <taxon>Bacteriovoracales</taxon>
        <taxon>Bacteriovoracaceae</taxon>
        <taxon>Bacteriovorax</taxon>
    </lineage>
</organism>
<dbReference type="EMBL" id="JAYGJQ010000001">
    <property type="protein sequence ID" value="MEA9354785.1"/>
    <property type="molecule type" value="Genomic_DNA"/>
</dbReference>
<gene>
    <name evidence="2" type="ORF">SHI21_01135</name>
</gene>
<evidence type="ECO:0000313" key="3">
    <source>
        <dbReference type="Proteomes" id="UP001302274"/>
    </source>
</evidence>
<proteinExistence type="predicted"/>
<protein>
    <submittedName>
        <fullName evidence="2">Uncharacterized protein</fullName>
    </submittedName>
</protein>
<keyword evidence="1" id="KW-0812">Transmembrane</keyword>
<dbReference type="Proteomes" id="UP001302274">
    <property type="component" value="Unassembled WGS sequence"/>
</dbReference>
<accession>A0ABU5VRY6</accession>
<evidence type="ECO:0000256" key="1">
    <source>
        <dbReference type="SAM" id="Phobius"/>
    </source>
</evidence>
<comment type="caution">
    <text evidence="2">The sequence shown here is derived from an EMBL/GenBank/DDBJ whole genome shotgun (WGS) entry which is preliminary data.</text>
</comment>
<evidence type="ECO:0000313" key="2">
    <source>
        <dbReference type="EMBL" id="MEA9354785.1"/>
    </source>
</evidence>